<evidence type="ECO:0000256" key="2">
    <source>
        <dbReference type="ARBA" id="ARBA00022448"/>
    </source>
</evidence>
<dbReference type="PANTHER" id="PTHR24223:SF330">
    <property type="entry name" value="ATP-BINDING CASSETTE SUB-FAMILY C MEMBER 10"/>
    <property type="match status" value="1"/>
</dbReference>
<feature type="domain" description="ABC transporter" evidence="10">
    <location>
        <begin position="28"/>
        <end position="285"/>
    </location>
</feature>
<dbReference type="OrthoDB" id="6500128at2759"/>
<name>A0A0R3T963_RODNA</name>
<gene>
    <name evidence="11" type="ORF">HNAJ_LOCUS3600</name>
</gene>
<keyword evidence="7" id="KW-1133">Transmembrane helix</keyword>
<dbReference type="PANTHER" id="PTHR24223">
    <property type="entry name" value="ATP-BINDING CASSETTE SUB-FAMILY C"/>
    <property type="match status" value="1"/>
</dbReference>
<dbReference type="InterPro" id="IPR050173">
    <property type="entry name" value="ABC_transporter_C-like"/>
</dbReference>
<dbReference type="Gene3D" id="3.40.50.300">
    <property type="entry name" value="P-loop containing nucleotide triphosphate hydrolases"/>
    <property type="match status" value="1"/>
</dbReference>
<dbReference type="EMBL" id="UZAE01002156">
    <property type="protein sequence ID" value="VDN99459.1"/>
    <property type="molecule type" value="Genomic_DNA"/>
</dbReference>
<dbReference type="InterPro" id="IPR027417">
    <property type="entry name" value="P-loop_NTPase"/>
</dbReference>
<dbReference type="PROSITE" id="PS50893">
    <property type="entry name" value="ABC_TRANSPORTER_2"/>
    <property type="match status" value="1"/>
</dbReference>
<dbReference type="WBParaSite" id="HNAJ_0000360201-mRNA-1">
    <property type="protein sequence ID" value="HNAJ_0000360201-mRNA-1"/>
    <property type="gene ID" value="HNAJ_0000360201"/>
</dbReference>
<evidence type="ECO:0000256" key="6">
    <source>
        <dbReference type="ARBA" id="ARBA00022840"/>
    </source>
</evidence>
<dbReference type="GO" id="GO:0016887">
    <property type="term" value="F:ATP hydrolysis activity"/>
    <property type="evidence" value="ECO:0007669"/>
    <property type="project" value="InterPro"/>
</dbReference>
<dbReference type="GO" id="GO:0042626">
    <property type="term" value="F:ATPase-coupled transmembrane transporter activity"/>
    <property type="evidence" value="ECO:0007669"/>
    <property type="project" value="TreeGrafter"/>
</dbReference>
<evidence type="ECO:0000256" key="9">
    <source>
        <dbReference type="ARBA" id="ARBA00023180"/>
    </source>
</evidence>
<reference evidence="11 12" key="2">
    <citation type="submission" date="2018-11" db="EMBL/GenBank/DDBJ databases">
        <authorList>
            <consortium name="Pathogen Informatics"/>
        </authorList>
    </citation>
    <scope>NUCLEOTIDE SEQUENCE [LARGE SCALE GENOMIC DNA]</scope>
</reference>
<evidence type="ECO:0000313" key="11">
    <source>
        <dbReference type="EMBL" id="VDN99459.1"/>
    </source>
</evidence>
<keyword evidence="8" id="KW-0472">Membrane</keyword>
<keyword evidence="3" id="KW-1003">Cell membrane</keyword>
<keyword evidence="12" id="KW-1185">Reference proteome</keyword>
<keyword evidence="2" id="KW-0813">Transport</keyword>
<organism evidence="13">
    <name type="scientific">Rodentolepis nana</name>
    <name type="common">Dwarf tapeworm</name>
    <name type="synonym">Hymenolepis nana</name>
    <dbReference type="NCBI Taxonomy" id="102285"/>
    <lineage>
        <taxon>Eukaryota</taxon>
        <taxon>Metazoa</taxon>
        <taxon>Spiralia</taxon>
        <taxon>Lophotrochozoa</taxon>
        <taxon>Platyhelminthes</taxon>
        <taxon>Cestoda</taxon>
        <taxon>Eucestoda</taxon>
        <taxon>Cyclophyllidea</taxon>
        <taxon>Hymenolepididae</taxon>
        <taxon>Rodentolepis</taxon>
    </lineage>
</organism>
<keyword evidence="6" id="KW-0067">ATP-binding</keyword>
<proteinExistence type="predicted"/>
<dbReference type="InterPro" id="IPR003593">
    <property type="entry name" value="AAA+_ATPase"/>
</dbReference>
<evidence type="ECO:0000256" key="8">
    <source>
        <dbReference type="ARBA" id="ARBA00023136"/>
    </source>
</evidence>
<accession>A0A0R3T963</accession>
<evidence type="ECO:0000256" key="4">
    <source>
        <dbReference type="ARBA" id="ARBA00022692"/>
    </source>
</evidence>
<dbReference type="AlphaFoldDB" id="A0A0R3T963"/>
<evidence type="ECO:0000313" key="13">
    <source>
        <dbReference type="WBParaSite" id="HNAJ_0000360201-mRNA-1"/>
    </source>
</evidence>
<evidence type="ECO:0000259" key="10">
    <source>
        <dbReference type="PROSITE" id="PS50893"/>
    </source>
</evidence>
<reference evidence="13" key="1">
    <citation type="submission" date="2017-02" db="UniProtKB">
        <authorList>
            <consortium name="WormBaseParasite"/>
        </authorList>
    </citation>
    <scope>IDENTIFICATION</scope>
</reference>
<evidence type="ECO:0000256" key="7">
    <source>
        <dbReference type="ARBA" id="ARBA00022989"/>
    </source>
</evidence>
<dbReference type="SUPFAM" id="SSF52540">
    <property type="entry name" value="P-loop containing nucleoside triphosphate hydrolases"/>
    <property type="match status" value="1"/>
</dbReference>
<evidence type="ECO:0000256" key="1">
    <source>
        <dbReference type="ARBA" id="ARBA00004651"/>
    </source>
</evidence>
<dbReference type="Pfam" id="PF00005">
    <property type="entry name" value="ABC_tran"/>
    <property type="match status" value="1"/>
</dbReference>
<evidence type="ECO:0000256" key="3">
    <source>
        <dbReference type="ARBA" id="ARBA00022475"/>
    </source>
</evidence>
<dbReference type="FunFam" id="3.40.50.300:FF:002145">
    <property type="entry name" value="ABC transporter (MsbA subfamily)"/>
    <property type="match status" value="1"/>
</dbReference>
<keyword evidence="9" id="KW-0325">Glycoprotein</keyword>
<dbReference type="GO" id="GO:0005886">
    <property type="term" value="C:plasma membrane"/>
    <property type="evidence" value="ECO:0007669"/>
    <property type="project" value="UniProtKB-SubCell"/>
</dbReference>
<dbReference type="STRING" id="102285.A0A0R3T963"/>
<keyword evidence="5" id="KW-0547">Nucleotide-binding</keyword>
<evidence type="ECO:0000313" key="12">
    <source>
        <dbReference type="Proteomes" id="UP000278807"/>
    </source>
</evidence>
<comment type="subcellular location">
    <subcellularLocation>
        <location evidence="1">Cell membrane</location>
        <topology evidence="1">Multi-pass membrane protein</topology>
    </subcellularLocation>
</comment>
<keyword evidence="4" id="KW-0812">Transmembrane</keyword>
<protein>
    <submittedName>
        <fullName evidence="13">ABC transporter domain-containing protein</fullName>
    </submittedName>
</protein>
<dbReference type="Proteomes" id="UP000278807">
    <property type="component" value="Unassembled WGS sequence"/>
</dbReference>
<dbReference type="InterPro" id="IPR003439">
    <property type="entry name" value="ABC_transporter-like_ATP-bd"/>
</dbReference>
<sequence>MSRMVSTCQEVEAAWPSQGRIVFKGNANSTVTVGDSLVPEEKLALTDINLNVESGEHIGIVGRTGSGKSSLIRVLFRLVPHMEGPVSNLHIAKVKKFRGATGTVEVDNVDIRKVPLRILRSRMLCVPQNPFLFSGTVRENLDYDNSYTNEELTDLLLRCGLVGEAAEALAFLDSEVGEGGQNLSSGQRQLLCLTRALFRRGQARYSVICLDEVTASLDDVCEKRIRELLNNEFAKSTVILVAHRISTVLSCCSRVVVMSFGRIVEVGDPKDLAQNPNSHFYQMLHSQAIQSSE</sequence>
<evidence type="ECO:0000256" key="5">
    <source>
        <dbReference type="ARBA" id="ARBA00022741"/>
    </source>
</evidence>
<dbReference type="GO" id="GO:0005524">
    <property type="term" value="F:ATP binding"/>
    <property type="evidence" value="ECO:0007669"/>
    <property type="project" value="UniProtKB-KW"/>
</dbReference>
<dbReference type="SMART" id="SM00382">
    <property type="entry name" value="AAA"/>
    <property type="match status" value="1"/>
</dbReference>